<reference evidence="1 2" key="1">
    <citation type="submission" date="2021-02" db="EMBL/GenBank/DDBJ databases">
        <title>Complete genome of Desulfoluna sp. strain ASN36.</title>
        <authorList>
            <person name="Takahashi A."/>
            <person name="Kojima H."/>
            <person name="Fukui M."/>
        </authorList>
    </citation>
    <scope>NUCLEOTIDE SEQUENCE [LARGE SCALE GENOMIC DNA]</scope>
    <source>
        <strain evidence="1 2">ASN36</strain>
    </source>
</reference>
<evidence type="ECO:0000313" key="1">
    <source>
        <dbReference type="EMBL" id="BCS96049.1"/>
    </source>
</evidence>
<name>A0ABM7PFF2_9BACT</name>
<organism evidence="1 2">
    <name type="scientific">Desulfoluna limicola</name>
    <dbReference type="NCBI Taxonomy" id="2810562"/>
    <lineage>
        <taxon>Bacteria</taxon>
        <taxon>Pseudomonadati</taxon>
        <taxon>Thermodesulfobacteriota</taxon>
        <taxon>Desulfobacteria</taxon>
        <taxon>Desulfobacterales</taxon>
        <taxon>Desulfolunaceae</taxon>
        <taxon>Desulfoluna</taxon>
    </lineage>
</organism>
<evidence type="ECO:0000313" key="2">
    <source>
        <dbReference type="Proteomes" id="UP001320148"/>
    </source>
</evidence>
<dbReference type="EMBL" id="AP024488">
    <property type="protein sequence ID" value="BCS96049.1"/>
    <property type="molecule type" value="Genomic_DNA"/>
</dbReference>
<proteinExistence type="predicted"/>
<sequence>MALDESKDNDEKFEIDGYTYVVEKDFLAQAQPIKVDFLEIGFKVTSSIKLDSACGSCSTSGSCCS</sequence>
<accession>A0ABM7PFF2</accession>
<keyword evidence="2" id="KW-1185">Reference proteome</keyword>
<gene>
    <name evidence="1" type="ORF">DSLASN_16810</name>
</gene>
<dbReference type="Proteomes" id="UP001320148">
    <property type="component" value="Chromosome"/>
</dbReference>
<protein>
    <submittedName>
        <fullName evidence="1">Uncharacterized protein</fullName>
    </submittedName>
</protein>